<evidence type="ECO:0000259" key="4">
    <source>
        <dbReference type="PROSITE" id="PS50173"/>
    </source>
</evidence>
<comment type="caution">
    <text evidence="5">The sequence shown here is derived from an EMBL/GenBank/DDBJ whole genome shotgun (WGS) entry which is preliminary data.</text>
</comment>
<dbReference type="PANTHER" id="PTHR35369:SF2">
    <property type="entry name" value="BLR3025 PROTEIN"/>
    <property type="match status" value="1"/>
</dbReference>
<keyword evidence="2" id="KW-0227">DNA damage</keyword>
<dbReference type="Pfam" id="PF00817">
    <property type="entry name" value="IMS"/>
    <property type="match status" value="1"/>
</dbReference>
<dbReference type="InterPro" id="IPR001126">
    <property type="entry name" value="UmuC"/>
</dbReference>
<evidence type="ECO:0000256" key="1">
    <source>
        <dbReference type="ARBA" id="ARBA00010945"/>
    </source>
</evidence>
<accession>A0A7I9UWG4</accession>
<dbReference type="AlphaFoldDB" id="A0A7I9UWG4"/>
<dbReference type="PANTHER" id="PTHR35369">
    <property type="entry name" value="BLR3025 PROTEIN-RELATED"/>
    <property type="match status" value="1"/>
</dbReference>
<name>A0A7I9UWG4_9ACTN</name>
<dbReference type="Gene3D" id="3.40.1170.60">
    <property type="match status" value="1"/>
</dbReference>
<reference evidence="6" key="1">
    <citation type="submission" date="2019-06" db="EMBL/GenBank/DDBJ databases">
        <title>Gordonia isolated from sludge of a wastewater treatment plant.</title>
        <authorList>
            <person name="Tamura T."/>
            <person name="Aoyama K."/>
            <person name="Kang Y."/>
            <person name="Saito S."/>
            <person name="Akiyama N."/>
            <person name="Yazawa K."/>
            <person name="Gonoi T."/>
            <person name="Mikami Y."/>
        </authorList>
    </citation>
    <scope>NUCLEOTIDE SEQUENCE [LARGE SCALE GENOMIC DNA]</scope>
    <source>
        <strain evidence="6">NBRC 107697</strain>
    </source>
</reference>
<dbReference type="CDD" id="cd03468">
    <property type="entry name" value="PolY_like"/>
    <property type="match status" value="1"/>
</dbReference>
<dbReference type="EMBL" id="BJOU01000001">
    <property type="protein sequence ID" value="GED97282.1"/>
    <property type="molecule type" value="Genomic_DNA"/>
</dbReference>
<comment type="function">
    <text evidence="3">Poorly processive, error-prone DNA polymerase involved in untargeted mutagenesis. Copies undamaged DNA at stalled replication forks, which arise in vivo from mismatched or misaligned primer ends. These misaligned primers can be extended by PolIV. Exhibits no 3'-5' exonuclease (proofreading) activity. May be involved in translesional synthesis, in conjunction with the beta clamp from PolIII.</text>
</comment>
<dbReference type="InterPro" id="IPR043502">
    <property type="entry name" value="DNA/RNA_pol_sf"/>
</dbReference>
<protein>
    <recommendedName>
        <fullName evidence="4">UmuC domain-containing protein</fullName>
    </recommendedName>
</protein>
<evidence type="ECO:0000256" key="3">
    <source>
        <dbReference type="ARBA" id="ARBA00025589"/>
    </source>
</evidence>
<evidence type="ECO:0000313" key="5">
    <source>
        <dbReference type="EMBL" id="GED97282.1"/>
    </source>
</evidence>
<dbReference type="GO" id="GO:0006281">
    <property type="term" value="P:DNA repair"/>
    <property type="evidence" value="ECO:0007669"/>
    <property type="project" value="InterPro"/>
</dbReference>
<comment type="similarity">
    <text evidence="1">Belongs to the DNA polymerase type-Y family.</text>
</comment>
<dbReference type="InterPro" id="IPR050356">
    <property type="entry name" value="SulA_CellDiv_inhibitor"/>
</dbReference>
<dbReference type="SUPFAM" id="SSF56672">
    <property type="entry name" value="DNA/RNA polymerases"/>
    <property type="match status" value="1"/>
</dbReference>
<feature type="domain" description="UmuC" evidence="4">
    <location>
        <begin position="29"/>
        <end position="152"/>
    </location>
</feature>
<dbReference type="Proteomes" id="UP000444980">
    <property type="component" value="Unassembled WGS sequence"/>
</dbReference>
<gene>
    <name evidence="5" type="ORF">nbrc107697_13210</name>
</gene>
<sequence length="523" mass="54948">MSRRTLALWAPDWPAVAAAAERDLPPATPIAVLAANRVVACSLPARRTGVRRGMRKRQAQSTCPELVIVPADPDRDGRLFAPVVTAVAAILPAAEVLRPGLVAAPASGLRYFGSEENLAAAVVEAVADVGVEVQIGIADEMFTAVLAARRERLVPVGGDVEFLAGLSIRELAVEPSLGGESRGDLVDLLWRLGLRTIGAFAALPAADVGSRFDADAVVAHRQASGRPGRIPSAAPAPPELVVVHPCDPPVERIDAAAFLARRLAARLHERLTAAAVSCTRLAVHARTERGQENSRTWCCALPLTPEATADRVRWQLEGWLTEGAVGPGEGPDSPIVELVLEPVEVSAGAGVQYELPAGADGDRGLPPDGPRADRIRRALVRVQGLLGADAVMVPVRSGGRGPAEQITLVPAGEAVVPARPVAAPWPSRLPEPTPAVLVDAPIGVCDVAGRPVGVTARGAFTREPVSVAAQARNWAVQWWAGPWPCGLSGDAVIARAQVLLDDDRALLLRFDADGQWRVEGVYE</sequence>
<dbReference type="Gene3D" id="3.30.70.270">
    <property type="match status" value="1"/>
</dbReference>
<dbReference type="PROSITE" id="PS50173">
    <property type="entry name" value="UMUC"/>
    <property type="match status" value="1"/>
</dbReference>
<organism evidence="5 6">
    <name type="scientific">Gordonia crocea</name>
    <dbReference type="NCBI Taxonomy" id="589162"/>
    <lineage>
        <taxon>Bacteria</taxon>
        <taxon>Bacillati</taxon>
        <taxon>Actinomycetota</taxon>
        <taxon>Actinomycetes</taxon>
        <taxon>Mycobacteriales</taxon>
        <taxon>Gordoniaceae</taxon>
        <taxon>Gordonia</taxon>
    </lineage>
</organism>
<dbReference type="OrthoDB" id="5244088at2"/>
<evidence type="ECO:0000256" key="2">
    <source>
        <dbReference type="ARBA" id="ARBA00022763"/>
    </source>
</evidence>
<proteinExistence type="inferred from homology"/>
<dbReference type="RefSeq" id="WP_161926630.1">
    <property type="nucleotide sequence ID" value="NZ_BJOU01000001.1"/>
</dbReference>
<evidence type="ECO:0000313" key="6">
    <source>
        <dbReference type="Proteomes" id="UP000444980"/>
    </source>
</evidence>
<dbReference type="InterPro" id="IPR043128">
    <property type="entry name" value="Rev_trsase/Diguanyl_cyclase"/>
</dbReference>
<keyword evidence="6" id="KW-1185">Reference proteome</keyword>